<dbReference type="eggNOG" id="ENOG502RA5Z">
    <property type="taxonomic scope" value="Eukaryota"/>
</dbReference>
<accession>A0A1I7U9M4</accession>
<dbReference type="InterPro" id="IPR003839">
    <property type="entry name" value="7TM_GPCR_serpentine_rcpt_Sru"/>
</dbReference>
<protein>
    <submittedName>
        <fullName evidence="3">Serpentine Receptor, class T</fullName>
    </submittedName>
</protein>
<proteinExistence type="predicted"/>
<dbReference type="WBParaSite" id="Csp11.Scaffold629.g16269.t1">
    <property type="protein sequence ID" value="Csp11.Scaffold629.g16269.t1"/>
    <property type="gene ID" value="Csp11.Scaffold629.g16269"/>
</dbReference>
<keyword evidence="1" id="KW-0812">Transmembrane</keyword>
<feature type="transmembrane region" description="Helical" evidence="1">
    <location>
        <begin position="109"/>
        <end position="132"/>
    </location>
</feature>
<name>A0A1I7U9M4_9PELO</name>
<keyword evidence="2" id="KW-1185">Reference proteome</keyword>
<sequence length="285" mass="32171">MFSFLFNNPKISVSTNGLHPFVFKSFLLMQFWNTWNTIIDFLTTRIPTTTAFTSFCVSLGPETFYRYIVAGVYFTFNNAQFFTALFCAMRVLILYTLTNQTQLCRRLFIAWSLSTYAVSFTDAAPIVFYPILCLQMNSPFQDGAIAISSAFMFGNNAMNMLHFAFSTVVILIILITTGLVIIKLRSQTKKKTSSRSQQKTRAETTLTVTMILIIIPSFLAQGLTIASLAKSPYYSYILSVRPLMLDLRVHVVSIYFYLTHPIFKARKGSNVPSTVVKSVASSMYG</sequence>
<dbReference type="PANTHER" id="PTHR47516:SF1">
    <property type="entry name" value="SERPENTINE RECEPTOR, CLASS T-RELATED"/>
    <property type="match status" value="1"/>
</dbReference>
<feature type="transmembrane region" description="Helical" evidence="1">
    <location>
        <begin position="205"/>
        <end position="227"/>
    </location>
</feature>
<feature type="transmembrane region" description="Helical" evidence="1">
    <location>
        <begin position="79"/>
        <end position="97"/>
    </location>
</feature>
<feature type="transmembrane region" description="Helical" evidence="1">
    <location>
        <begin position="161"/>
        <end position="184"/>
    </location>
</feature>
<organism evidence="2 3">
    <name type="scientific">Caenorhabditis tropicalis</name>
    <dbReference type="NCBI Taxonomy" id="1561998"/>
    <lineage>
        <taxon>Eukaryota</taxon>
        <taxon>Metazoa</taxon>
        <taxon>Ecdysozoa</taxon>
        <taxon>Nematoda</taxon>
        <taxon>Chromadorea</taxon>
        <taxon>Rhabditida</taxon>
        <taxon>Rhabditina</taxon>
        <taxon>Rhabditomorpha</taxon>
        <taxon>Rhabditoidea</taxon>
        <taxon>Rhabditidae</taxon>
        <taxon>Peloderinae</taxon>
        <taxon>Caenorhabditis</taxon>
    </lineage>
</organism>
<dbReference type="AlphaFoldDB" id="A0A1I7U9M4"/>
<dbReference type="Pfam" id="PF10322">
    <property type="entry name" value="7TM_GPCR_Sru"/>
    <property type="match status" value="1"/>
</dbReference>
<keyword evidence="1" id="KW-1133">Transmembrane helix</keyword>
<evidence type="ECO:0000313" key="3">
    <source>
        <dbReference type="WBParaSite" id="Csp11.Scaffold629.g16269.t1"/>
    </source>
</evidence>
<keyword evidence="1" id="KW-0472">Membrane</keyword>
<dbReference type="Proteomes" id="UP000095282">
    <property type="component" value="Unplaced"/>
</dbReference>
<evidence type="ECO:0000256" key="1">
    <source>
        <dbReference type="SAM" id="Phobius"/>
    </source>
</evidence>
<reference evidence="3" key="1">
    <citation type="submission" date="2016-11" db="UniProtKB">
        <authorList>
            <consortium name="WormBaseParasite"/>
        </authorList>
    </citation>
    <scope>IDENTIFICATION</scope>
</reference>
<dbReference type="PANTHER" id="PTHR47516">
    <property type="entry name" value="SERPENTINE RECEPTOR, CLASS U-RELATED"/>
    <property type="match status" value="1"/>
</dbReference>
<evidence type="ECO:0000313" key="2">
    <source>
        <dbReference type="Proteomes" id="UP000095282"/>
    </source>
</evidence>